<gene>
    <name evidence="2" type="ORF">EJB05_39832</name>
</gene>
<proteinExistence type="predicted"/>
<organism evidence="2 3">
    <name type="scientific">Eragrostis curvula</name>
    <name type="common">weeping love grass</name>
    <dbReference type="NCBI Taxonomy" id="38414"/>
    <lineage>
        <taxon>Eukaryota</taxon>
        <taxon>Viridiplantae</taxon>
        <taxon>Streptophyta</taxon>
        <taxon>Embryophyta</taxon>
        <taxon>Tracheophyta</taxon>
        <taxon>Spermatophyta</taxon>
        <taxon>Magnoliopsida</taxon>
        <taxon>Liliopsida</taxon>
        <taxon>Poales</taxon>
        <taxon>Poaceae</taxon>
        <taxon>PACMAD clade</taxon>
        <taxon>Chloridoideae</taxon>
        <taxon>Eragrostideae</taxon>
        <taxon>Eragrostidinae</taxon>
        <taxon>Eragrostis</taxon>
    </lineage>
</organism>
<feature type="region of interest" description="Disordered" evidence="1">
    <location>
        <begin position="51"/>
        <end position="75"/>
    </location>
</feature>
<comment type="caution">
    <text evidence="2">The sequence shown here is derived from an EMBL/GenBank/DDBJ whole genome shotgun (WGS) entry which is preliminary data.</text>
</comment>
<dbReference type="Proteomes" id="UP000324897">
    <property type="component" value="Unassembled WGS sequence"/>
</dbReference>
<dbReference type="Gramene" id="TVU16278">
    <property type="protein sequence ID" value="TVU16278"/>
    <property type="gene ID" value="EJB05_39832"/>
</dbReference>
<reference evidence="2 3" key="1">
    <citation type="journal article" date="2019" name="Sci. Rep.">
        <title>A high-quality genome of Eragrostis curvula grass provides insights into Poaceae evolution and supports new strategies to enhance forage quality.</title>
        <authorList>
            <person name="Carballo J."/>
            <person name="Santos B.A.C.M."/>
            <person name="Zappacosta D."/>
            <person name="Garbus I."/>
            <person name="Selva J.P."/>
            <person name="Gallo C.A."/>
            <person name="Diaz A."/>
            <person name="Albertini E."/>
            <person name="Caccamo M."/>
            <person name="Echenique V."/>
        </authorList>
    </citation>
    <scope>NUCLEOTIDE SEQUENCE [LARGE SCALE GENOMIC DNA]</scope>
    <source>
        <strain evidence="3">cv. Victoria</strain>
        <tissue evidence="2">Leaf</tissue>
    </source>
</reference>
<sequence>MASFVVQLKDMFFALVERVTGYGGTQEQHAAAAGAQEPANVVKHTEIRARGEKSMPDDVPDVPRGSLPQVHTRIL</sequence>
<evidence type="ECO:0000313" key="3">
    <source>
        <dbReference type="Proteomes" id="UP000324897"/>
    </source>
</evidence>
<name>A0A5J9TZH8_9POAL</name>
<evidence type="ECO:0000256" key="1">
    <source>
        <dbReference type="SAM" id="MobiDB-lite"/>
    </source>
</evidence>
<protein>
    <submittedName>
        <fullName evidence="2">Uncharacterized protein</fullName>
    </submittedName>
</protein>
<accession>A0A5J9TZH8</accession>
<dbReference type="EMBL" id="RWGY01000031">
    <property type="protein sequence ID" value="TVU16278.1"/>
    <property type="molecule type" value="Genomic_DNA"/>
</dbReference>
<dbReference type="OrthoDB" id="631791at2759"/>
<evidence type="ECO:0000313" key="2">
    <source>
        <dbReference type="EMBL" id="TVU16278.1"/>
    </source>
</evidence>
<keyword evidence="3" id="KW-1185">Reference proteome</keyword>
<dbReference type="AlphaFoldDB" id="A0A5J9TZH8"/>